<feature type="compositionally biased region" description="Low complexity" evidence="1">
    <location>
        <begin position="563"/>
        <end position="585"/>
    </location>
</feature>
<sequence>MQNPDDVVSPFVWLDGDGFWNDLLAVVFSGSTWPEGSESAVRELAEEWSGLAQGLADAADTLQTAAVDLLAAWDAPASGTFDDLARSLLGSPDVGLPGHVQNAAAVAGQVAGFGVDLQYAKVSVNIAVAVAAAAVVIALVMAPVGGLSLTTLGPAAQLGRQAVLRALEQLATAAGRRAVVRDMGRAVADAALTGVGRGAGHSATHHLAHEAVEEVLEELVVDVGTQTYQVSDGTRPDWNGLSTVMAAVGGGVGGAVGAGAVAPVFTRLRSTRRFTAIAGLGADGRFLARSGNVGLRLTGGLAATASTNAVASPVGGVAASLLTGQGFPALDASTFGMAAMAALGRYGTVSPTNPAVLTAAVHPAQTLARVHVDALAGHTLQQALRPAADPVEGKALRGTAAHAVPDRASTGTPPAPVRTTVPPAGGGPQVAAPGPAGTPSATALSATVTVGPTSGGSPAGPTSLGTQAATPAGTTPSDVGPLDVGPSDIRPTDLRPTDLRPTDVRPTDPAPLQSSTPQSVHADQPGPPATTTNGSSPPRGAGPASSDTSSPDLADRAGGAPGGSTPASPPASAERPTAPGWVAADPAPPPGPAAAVAGGASAGDAAAEVVGNGRGPEAAVGQDGGQPPGGPPSAEQALYDGMPEALRRYLVEAVAHGQVWADLVQDQLVEVVGHLAAQGLPVAEAVGLANAVKSLQSAARKIQPSIQGGSTFASTIWSMDDLVRFSLQIEPERYGESVLEALAVFRTLGWSVPAVPAPGQQHDDWRNTWAIGNRHHGLLVVMTHAVTGQRVEMQFPTPQSWTVGKQTHELYETMRFPKGDPFDRVVALGRILDIVRREAVEDRFPLGLDLLGPAKPNGPERIFAKEPQLAIKFRGLTHRKYGSPLNALLHAKITPASAGLIVAALNSESAQAPSVEGEVSDDGPQPPRMAAMGEGEGEGSGQLGEVPGDRSDSRAIDGPVHRAPGGPGTGTTGSAGAIRGPGARRGEGLRLPDRDLAKARDEADPGQPLGGGRGTGDDPVRRPEWHLDLGPDERQRDRAPGGRGPVRPAGAGDPGGSGRTGPAEGDDAAHPGTTPGDVPQPGRPRARHVGDPGRPAEAPRPARLNGPLAVGADAALALEHVLAESRADVLWEGLEGTLPGRVLLLADGSTVRVSTGPNPWARTDPDRPLQMWTVGAFHLDDGPLTPAASAFLGDLVTALTRPGGGGPSSHWLAQRATLDARTHRITEPGVARPIAAGSAVLVWDAAQGWVEAPRAGGLARVVDEGLVAASLFTHRADVVEGAAHVLELIQRTEAADHHETRARRRAELRWAGEEWVATAVAPTLAEHLGQAVRVLAGSEDRQLVELADGRLAVVTVAGAENDALSGSRPGLQQAGTTADIGQLRNELADRGGHGREVLQLTRQLQLGVVRHFRVQGVLSADGFVGMRVTEFEVTRPAHDAPGVLRTRVEPHRHVDPGLSAREAMRRAVAGWTPTSVTEAITNALRWLPFVNPHHDRYPVTARMPWSNNCGDCSRAVADLLHGRDARAAFGDNGARVLDDHRFWGTKPGELDEMWRWAGVRPGWRAWDHEAPVFSPQFTASANERIGRALQVLPEGTVAIVLVNWADEQGRPTGGHWFNAAVTEHGVEWLDGQTAGHGAWPPPVTRPYAGFAVITRAAGTAPWVDLGQQNP</sequence>
<dbReference type="Proteomes" id="UP000199088">
    <property type="component" value="Unassembled WGS sequence"/>
</dbReference>
<organism evidence="5 6">
    <name type="scientific">Klenkia soli</name>
    <dbReference type="NCBI Taxonomy" id="1052260"/>
    <lineage>
        <taxon>Bacteria</taxon>
        <taxon>Bacillati</taxon>
        <taxon>Actinomycetota</taxon>
        <taxon>Actinomycetes</taxon>
        <taxon>Geodermatophilales</taxon>
        <taxon>Geodermatophilaceae</taxon>
        <taxon>Klenkia</taxon>
    </lineage>
</organism>
<feature type="compositionally biased region" description="Basic and acidic residues" evidence="1">
    <location>
        <begin position="1015"/>
        <end position="1040"/>
    </location>
</feature>
<gene>
    <name evidence="5" type="ORF">SAMN05660199_02913</name>
</gene>
<proteinExistence type="predicted"/>
<feature type="region of interest" description="Disordered" evidence="1">
    <location>
        <begin position="912"/>
        <end position="1104"/>
    </location>
</feature>
<feature type="compositionally biased region" description="Low complexity" evidence="1">
    <location>
        <begin position="417"/>
        <end position="443"/>
    </location>
</feature>
<keyword evidence="6" id="KW-1185">Reference proteome</keyword>
<dbReference type="OrthoDB" id="3917849at2"/>
<accession>A0A1H0NZ10</accession>
<protein>
    <submittedName>
        <fullName evidence="5">Papain fold toxin 1, glutamine deamidase</fullName>
    </submittedName>
</protein>
<evidence type="ECO:0000256" key="1">
    <source>
        <dbReference type="SAM" id="MobiDB-lite"/>
    </source>
</evidence>
<evidence type="ECO:0000256" key="2">
    <source>
        <dbReference type="SAM" id="Phobius"/>
    </source>
</evidence>
<dbReference type="Pfam" id="PF15644">
    <property type="entry name" value="Gln_amidase"/>
    <property type="match status" value="1"/>
</dbReference>
<keyword evidence="2" id="KW-0812">Transmembrane</keyword>
<dbReference type="InterPro" id="IPR028908">
    <property type="entry name" value="Tox-PL_dom"/>
</dbReference>
<feature type="compositionally biased region" description="Polar residues" evidence="1">
    <location>
        <begin position="512"/>
        <end position="521"/>
    </location>
</feature>
<feature type="compositionally biased region" description="Low complexity" evidence="1">
    <location>
        <begin position="459"/>
        <end position="476"/>
    </location>
</feature>
<reference evidence="6" key="1">
    <citation type="submission" date="2016-10" db="EMBL/GenBank/DDBJ databases">
        <authorList>
            <person name="Varghese N."/>
            <person name="Submissions S."/>
        </authorList>
    </citation>
    <scope>NUCLEOTIDE SEQUENCE [LARGE SCALE GENOMIC DNA]</scope>
    <source>
        <strain evidence="6">DSM 45843</strain>
    </source>
</reference>
<keyword evidence="2" id="KW-1133">Transmembrane helix</keyword>
<evidence type="ECO:0000313" key="6">
    <source>
        <dbReference type="Proteomes" id="UP000199088"/>
    </source>
</evidence>
<evidence type="ECO:0000259" key="3">
    <source>
        <dbReference type="Pfam" id="PF15644"/>
    </source>
</evidence>
<name>A0A1H0NZ10_9ACTN</name>
<feature type="region of interest" description="Disordered" evidence="1">
    <location>
        <begin position="386"/>
        <end position="600"/>
    </location>
</feature>
<feature type="compositionally biased region" description="Basic and acidic residues" evidence="1">
    <location>
        <begin position="984"/>
        <end position="1003"/>
    </location>
</feature>
<dbReference type="RefSeq" id="WP_091246511.1">
    <property type="nucleotide sequence ID" value="NZ_FNIR01000009.1"/>
</dbReference>
<evidence type="ECO:0000259" key="4">
    <source>
        <dbReference type="Pfam" id="PF25547"/>
    </source>
</evidence>
<evidence type="ECO:0000313" key="5">
    <source>
        <dbReference type="EMBL" id="SDO97883.1"/>
    </source>
</evidence>
<feature type="domain" description="Outer membrane channel protein CpnT-like N-terminal" evidence="4">
    <location>
        <begin position="19"/>
        <end position="147"/>
    </location>
</feature>
<dbReference type="STRING" id="1052260.SAMN05660199_02913"/>
<feature type="region of interest" description="Disordered" evidence="1">
    <location>
        <begin position="612"/>
        <end position="637"/>
    </location>
</feature>
<feature type="compositionally biased region" description="Low complexity" evidence="1">
    <location>
        <begin position="534"/>
        <end position="546"/>
    </location>
</feature>
<dbReference type="EMBL" id="FNIR01000009">
    <property type="protein sequence ID" value="SDO97883.1"/>
    <property type="molecule type" value="Genomic_DNA"/>
</dbReference>
<dbReference type="Pfam" id="PF25547">
    <property type="entry name" value="WXG100_2"/>
    <property type="match status" value="1"/>
</dbReference>
<feature type="domain" description="Tox-PL" evidence="3">
    <location>
        <begin position="1507"/>
        <end position="1633"/>
    </location>
</feature>
<feature type="transmembrane region" description="Helical" evidence="2">
    <location>
        <begin position="126"/>
        <end position="149"/>
    </location>
</feature>
<feature type="compositionally biased region" description="Basic and acidic residues" evidence="1">
    <location>
        <begin position="490"/>
        <end position="506"/>
    </location>
</feature>
<keyword evidence="2" id="KW-0472">Membrane</keyword>
<dbReference type="InterPro" id="IPR057746">
    <property type="entry name" value="CpnT-like_N"/>
</dbReference>